<dbReference type="PANTHER" id="PTHR38471">
    <property type="entry name" value="FOUR HELIX BUNDLE PROTEIN"/>
    <property type="match status" value="1"/>
</dbReference>
<proteinExistence type="predicted"/>
<dbReference type="STRING" id="472175.EL18_01432"/>
<organism evidence="1 2">
    <name type="scientific">Nitratireductor basaltis</name>
    <dbReference type="NCBI Taxonomy" id="472175"/>
    <lineage>
        <taxon>Bacteria</taxon>
        <taxon>Pseudomonadati</taxon>
        <taxon>Pseudomonadota</taxon>
        <taxon>Alphaproteobacteria</taxon>
        <taxon>Hyphomicrobiales</taxon>
        <taxon>Phyllobacteriaceae</taxon>
        <taxon>Nitratireductor</taxon>
    </lineage>
</organism>
<dbReference type="EMBL" id="JMQM01000001">
    <property type="protein sequence ID" value="KFB10400.1"/>
    <property type="molecule type" value="Genomic_DNA"/>
</dbReference>
<gene>
    <name evidence="1" type="ORF">EL18_01432</name>
</gene>
<dbReference type="Proteomes" id="UP000053675">
    <property type="component" value="Unassembled WGS sequence"/>
</dbReference>
<dbReference type="SUPFAM" id="SSF158446">
    <property type="entry name" value="IVS-encoded protein-like"/>
    <property type="match status" value="1"/>
</dbReference>
<dbReference type="PANTHER" id="PTHR38471:SF2">
    <property type="entry name" value="FOUR HELIX BUNDLE PROTEIN"/>
    <property type="match status" value="1"/>
</dbReference>
<reference evidence="1 2" key="1">
    <citation type="submission" date="2014-05" db="EMBL/GenBank/DDBJ databases">
        <title>Draft Genome Sequence of Nitratireductor basaltis Strain UMTGB225, A Marine Bacterium Isolated from Green Barrel Tunicate.</title>
        <authorList>
            <person name="Gan H.Y."/>
        </authorList>
    </citation>
    <scope>NUCLEOTIDE SEQUENCE [LARGE SCALE GENOMIC DNA]</scope>
    <source>
        <strain evidence="1 2">UMTGB225</strain>
    </source>
</reference>
<dbReference type="OrthoDB" id="160990at2"/>
<sequence length="126" mass="14003">MADVIRNYRDLKVWQAAMALAEAVYKASDSFPNSEIYGLTSQMRRASVSIASNIAEGFGRDSNGVFVQFLRVAQGSLKELETQILLACRVGVCPTENETELLRRCEEIGKMLRSLIRAVQAKQSSE</sequence>
<name>A0A084UBR4_9HYPH</name>
<keyword evidence="2" id="KW-1185">Reference proteome</keyword>
<comment type="caution">
    <text evidence="1">The sequence shown here is derived from an EMBL/GenBank/DDBJ whole genome shotgun (WGS) entry which is preliminary data.</text>
</comment>
<dbReference type="NCBIfam" id="NF008911">
    <property type="entry name" value="PRK12275.1-2"/>
    <property type="match status" value="1"/>
</dbReference>
<evidence type="ECO:0000313" key="1">
    <source>
        <dbReference type="EMBL" id="KFB10400.1"/>
    </source>
</evidence>
<dbReference type="RefSeq" id="WP_036484186.1">
    <property type="nucleotide sequence ID" value="NZ_JMQM01000001.1"/>
</dbReference>
<dbReference type="Gene3D" id="1.20.1440.60">
    <property type="entry name" value="23S rRNA-intervening sequence"/>
    <property type="match status" value="1"/>
</dbReference>
<evidence type="ECO:0000313" key="2">
    <source>
        <dbReference type="Proteomes" id="UP000053675"/>
    </source>
</evidence>
<dbReference type="AlphaFoldDB" id="A0A084UBR4"/>
<protein>
    <recommendedName>
        <fullName evidence="3">S23 ribosomal protein</fullName>
    </recommendedName>
</protein>
<dbReference type="InterPro" id="IPR036583">
    <property type="entry name" value="23S_rRNA_IVS_sf"/>
</dbReference>
<dbReference type="InterPro" id="IPR012657">
    <property type="entry name" value="23S_rRNA-intervening_sequence"/>
</dbReference>
<dbReference type="Pfam" id="PF05635">
    <property type="entry name" value="23S_rRNA_IVP"/>
    <property type="match status" value="1"/>
</dbReference>
<dbReference type="CDD" id="cd16377">
    <property type="entry name" value="23S_rRNA_IVP_like"/>
    <property type="match status" value="1"/>
</dbReference>
<dbReference type="eggNOG" id="COG0399">
    <property type="taxonomic scope" value="Bacteria"/>
</dbReference>
<accession>A0A084UBR4</accession>
<dbReference type="NCBIfam" id="TIGR02436">
    <property type="entry name" value="four helix bundle protein"/>
    <property type="match status" value="1"/>
</dbReference>
<evidence type="ECO:0008006" key="3">
    <source>
        <dbReference type="Google" id="ProtNLM"/>
    </source>
</evidence>